<name>A0ABW1C5I6_9ACTN</name>
<dbReference type="EMBL" id="JBHSNW010000022">
    <property type="protein sequence ID" value="MFC5819996.1"/>
    <property type="molecule type" value="Genomic_DNA"/>
</dbReference>
<dbReference type="RefSeq" id="WP_219544866.1">
    <property type="nucleotide sequence ID" value="NZ_JAHKRN010000011.1"/>
</dbReference>
<protein>
    <recommendedName>
        <fullName evidence="4">Secreted protein</fullName>
    </recommendedName>
</protein>
<sequence length="113" mass="11948">MSTKSTRVIRELFSAPRCGALAVVLLVAAGPATGAAENSHETIPETEVIMIDVWVTAAGDRYHTSPDCLALQAGQEGGRVQGYELRDIDKVDLDKARAFGRSACAICGTSRLA</sequence>
<comment type="caution">
    <text evidence="2">The sequence shown here is derived from an EMBL/GenBank/DDBJ whole genome shotgun (WGS) entry which is preliminary data.</text>
</comment>
<feature type="chain" id="PRO_5047265015" description="Secreted protein" evidence="1">
    <location>
        <begin position="35"/>
        <end position="113"/>
    </location>
</feature>
<gene>
    <name evidence="2" type="ORF">ACFPUY_33270</name>
</gene>
<dbReference type="Proteomes" id="UP001596096">
    <property type="component" value="Unassembled WGS sequence"/>
</dbReference>
<evidence type="ECO:0000313" key="3">
    <source>
        <dbReference type="Proteomes" id="UP001596096"/>
    </source>
</evidence>
<organism evidence="2 3">
    <name type="scientific">Nonomuraea harbinensis</name>
    <dbReference type="NCBI Taxonomy" id="1286938"/>
    <lineage>
        <taxon>Bacteria</taxon>
        <taxon>Bacillati</taxon>
        <taxon>Actinomycetota</taxon>
        <taxon>Actinomycetes</taxon>
        <taxon>Streptosporangiales</taxon>
        <taxon>Streptosporangiaceae</taxon>
        <taxon>Nonomuraea</taxon>
    </lineage>
</organism>
<evidence type="ECO:0000313" key="2">
    <source>
        <dbReference type="EMBL" id="MFC5819996.1"/>
    </source>
</evidence>
<accession>A0ABW1C5I6</accession>
<evidence type="ECO:0008006" key="4">
    <source>
        <dbReference type="Google" id="ProtNLM"/>
    </source>
</evidence>
<reference evidence="3" key="1">
    <citation type="journal article" date="2019" name="Int. J. Syst. Evol. Microbiol.">
        <title>The Global Catalogue of Microorganisms (GCM) 10K type strain sequencing project: providing services to taxonomists for standard genome sequencing and annotation.</title>
        <authorList>
            <consortium name="The Broad Institute Genomics Platform"/>
            <consortium name="The Broad Institute Genome Sequencing Center for Infectious Disease"/>
            <person name="Wu L."/>
            <person name="Ma J."/>
        </authorList>
    </citation>
    <scope>NUCLEOTIDE SEQUENCE [LARGE SCALE GENOMIC DNA]</scope>
    <source>
        <strain evidence="3">CGMCC 4.7106</strain>
    </source>
</reference>
<keyword evidence="3" id="KW-1185">Reference proteome</keyword>
<keyword evidence="1" id="KW-0732">Signal</keyword>
<proteinExistence type="predicted"/>
<evidence type="ECO:0000256" key="1">
    <source>
        <dbReference type="SAM" id="SignalP"/>
    </source>
</evidence>
<feature type="signal peptide" evidence="1">
    <location>
        <begin position="1"/>
        <end position="34"/>
    </location>
</feature>